<accession>A0AAV4DN69</accession>
<comment type="caution">
    <text evidence="2">The sequence shown here is derived from an EMBL/GenBank/DDBJ whole genome shotgun (WGS) entry which is preliminary data.</text>
</comment>
<evidence type="ECO:0000313" key="3">
    <source>
        <dbReference type="Proteomes" id="UP000735302"/>
    </source>
</evidence>
<proteinExistence type="predicted"/>
<dbReference type="Proteomes" id="UP000735302">
    <property type="component" value="Unassembled WGS sequence"/>
</dbReference>
<gene>
    <name evidence="2" type="ORF">PoB_007189100</name>
</gene>
<sequence>MSLCSATKTDFDPMLSKVKILREARAVILKLEKQEQEAQRLLYQERVKHHMLCKQKAVLEENLSKSMSPQEVMAISENAVKECRERRAQALVVQNKESIQEVKCKPKHELLHLQNVALPDEEDSNIIPRAHIEEPPAKNSDRLPSLHSTKLIPDQQNMDSTRAVTSEDDSVCVLSEENSTALSGVSNDTSMCMTRPLPEDTVDLISSTSGDQDSMDADQGSPSPARYEDISDPEDMSEVEAKSTLVPPSEAATVMAADVALPLVQHSNLNYEDISDVEEARPPNYEDISDPEEVAAGDGENHSNGDKGDYDDDDGDGDGNEGSDNDEGDVDDGESGVDSGSDDDDDDDFESGGDDDADEDDNGGNDDEGSYKDNGDVDDVNENDYHDGDDVYDDESDNSEAFLGGGRRSKKEKEEEGGGGGGGRSRRRRKRRRRRRRKKRKEEEGGGRRKRKKEEEEEEDMY</sequence>
<evidence type="ECO:0000313" key="2">
    <source>
        <dbReference type="EMBL" id="GFO45386.1"/>
    </source>
</evidence>
<feature type="compositionally biased region" description="Basic residues" evidence="1">
    <location>
        <begin position="424"/>
        <end position="440"/>
    </location>
</feature>
<reference evidence="2 3" key="1">
    <citation type="journal article" date="2021" name="Elife">
        <title>Chloroplast acquisition without the gene transfer in kleptoplastic sea slugs, Plakobranchus ocellatus.</title>
        <authorList>
            <person name="Maeda T."/>
            <person name="Takahashi S."/>
            <person name="Yoshida T."/>
            <person name="Shimamura S."/>
            <person name="Takaki Y."/>
            <person name="Nagai Y."/>
            <person name="Toyoda A."/>
            <person name="Suzuki Y."/>
            <person name="Arimoto A."/>
            <person name="Ishii H."/>
            <person name="Satoh N."/>
            <person name="Nishiyama T."/>
            <person name="Hasebe M."/>
            <person name="Maruyama T."/>
            <person name="Minagawa J."/>
            <person name="Obokata J."/>
            <person name="Shigenobu S."/>
        </authorList>
    </citation>
    <scope>NUCLEOTIDE SEQUENCE [LARGE SCALE GENOMIC DNA]</scope>
</reference>
<feature type="compositionally biased region" description="Basic and acidic residues" evidence="1">
    <location>
        <begin position="299"/>
        <end position="308"/>
    </location>
</feature>
<organism evidence="2 3">
    <name type="scientific">Plakobranchus ocellatus</name>
    <dbReference type="NCBI Taxonomy" id="259542"/>
    <lineage>
        <taxon>Eukaryota</taxon>
        <taxon>Metazoa</taxon>
        <taxon>Spiralia</taxon>
        <taxon>Lophotrochozoa</taxon>
        <taxon>Mollusca</taxon>
        <taxon>Gastropoda</taxon>
        <taxon>Heterobranchia</taxon>
        <taxon>Euthyneura</taxon>
        <taxon>Panpulmonata</taxon>
        <taxon>Sacoglossa</taxon>
        <taxon>Placobranchoidea</taxon>
        <taxon>Plakobranchidae</taxon>
        <taxon>Plakobranchus</taxon>
    </lineage>
</organism>
<feature type="compositionally biased region" description="Acidic residues" evidence="1">
    <location>
        <begin position="309"/>
        <end position="368"/>
    </location>
</feature>
<feature type="region of interest" description="Disordered" evidence="1">
    <location>
        <begin position="201"/>
        <end position="245"/>
    </location>
</feature>
<dbReference type="EMBL" id="BLXT01008059">
    <property type="protein sequence ID" value="GFO45386.1"/>
    <property type="molecule type" value="Genomic_DNA"/>
</dbReference>
<protein>
    <submittedName>
        <fullName evidence="2">Replicase polyprotein 1a</fullName>
    </submittedName>
</protein>
<feature type="compositionally biased region" description="Basic and acidic residues" evidence="1">
    <location>
        <begin position="131"/>
        <end position="141"/>
    </location>
</feature>
<feature type="compositionally biased region" description="Polar residues" evidence="1">
    <location>
        <begin position="154"/>
        <end position="164"/>
    </location>
</feature>
<keyword evidence="3" id="KW-1185">Reference proteome</keyword>
<dbReference type="AlphaFoldDB" id="A0AAV4DN69"/>
<name>A0AAV4DN69_9GAST</name>
<feature type="region of interest" description="Disordered" evidence="1">
    <location>
        <begin position="131"/>
        <end position="170"/>
    </location>
</feature>
<evidence type="ECO:0000256" key="1">
    <source>
        <dbReference type="SAM" id="MobiDB-lite"/>
    </source>
</evidence>
<feature type="region of interest" description="Disordered" evidence="1">
    <location>
        <begin position="272"/>
        <end position="462"/>
    </location>
</feature>